<name>A0ABW3KXU7_9BACI</name>
<organism evidence="5 6">
    <name type="scientific">Thalassobacillus hwangdonensis</name>
    <dbReference type="NCBI Taxonomy" id="546108"/>
    <lineage>
        <taxon>Bacteria</taxon>
        <taxon>Bacillati</taxon>
        <taxon>Bacillota</taxon>
        <taxon>Bacilli</taxon>
        <taxon>Bacillales</taxon>
        <taxon>Bacillaceae</taxon>
        <taxon>Thalassobacillus</taxon>
    </lineage>
</organism>
<dbReference type="PRINTS" id="PR00446">
    <property type="entry name" value="HYDRGNUPTAKE"/>
</dbReference>
<accession>A0ABW3KXU7</accession>
<dbReference type="Gene3D" id="3.40.50.1450">
    <property type="entry name" value="HybD-like"/>
    <property type="match status" value="1"/>
</dbReference>
<dbReference type="Pfam" id="PF01750">
    <property type="entry name" value="HycI"/>
    <property type="match status" value="1"/>
</dbReference>
<dbReference type="Proteomes" id="UP001596990">
    <property type="component" value="Unassembled WGS sequence"/>
</dbReference>
<dbReference type="SUPFAM" id="SSF53163">
    <property type="entry name" value="HybD-like"/>
    <property type="match status" value="1"/>
</dbReference>
<dbReference type="NCBIfam" id="TIGR00072">
    <property type="entry name" value="hydrog_prot"/>
    <property type="match status" value="1"/>
</dbReference>
<keyword evidence="3" id="KW-0064">Aspartyl protease</keyword>
<keyword evidence="4" id="KW-0378">Hydrolase</keyword>
<sequence length="147" mass="16352">MKKITILGIGNRLMKDDGIGIYIVEELMKERILDVNYSIGETDVDYCLEVIEETDYLIVIDAVESGSDYGAVSMVDLKNINPGSLGISAHNIHLFHQLKCQGSPGVLIGIEPFMVSFHWGLSEELNDSLPMIIKKVKRNIKSTIKSI</sequence>
<dbReference type="CDD" id="cd00518">
    <property type="entry name" value="H2MP"/>
    <property type="match status" value="1"/>
</dbReference>
<dbReference type="GO" id="GO:0008233">
    <property type="term" value="F:peptidase activity"/>
    <property type="evidence" value="ECO:0007669"/>
    <property type="project" value="UniProtKB-KW"/>
</dbReference>
<dbReference type="InterPro" id="IPR000671">
    <property type="entry name" value="Peptidase_A31"/>
</dbReference>
<evidence type="ECO:0000256" key="4">
    <source>
        <dbReference type="ARBA" id="ARBA00022801"/>
    </source>
</evidence>
<gene>
    <name evidence="5" type="ORF">ACFQ2J_04075</name>
</gene>
<evidence type="ECO:0000256" key="2">
    <source>
        <dbReference type="ARBA" id="ARBA00022670"/>
    </source>
</evidence>
<proteinExistence type="inferred from homology"/>
<evidence type="ECO:0000256" key="3">
    <source>
        <dbReference type="ARBA" id="ARBA00022750"/>
    </source>
</evidence>
<dbReference type="GO" id="GO:0006508">
    <property type="term" value="P:proteolysis"/>
    <property type="evidence" value="ECO:0007669"/>
    <property type="project" value="UniProtKB-KW"/>
</dbReference>
<dbReference type="EMBL" id="JBHTKL010000001">
    <property type="protein sequence ID" value="MFD1018371.1"/>
    <property type="molecule type" value="Genomic_DNA"/>
</dbReference>
<evidence type="ECO:0000313" key="6">
    <source>
        <dbReference type="Proteomes" id="UP001596990"/>
    </source>
</evidence>
<keyword evidence="6" id="KW-1185">Reference proteome</keyword>
<dbReference type="PANTHER" id="PTHR30302:SF1">
    <property type="entry name" value="HYDROGENASE 2 MATURATION PROTEASE"/>
    <property type="match status" value="1"/>
</dbReference>
<keyword evidence="2 5" id="KW-0645">Protease</keyword>
<dbReference type="PANTHER" id="PTHR30302">
    <property type="entry name" value="HYDROGENASE 1 MATURATION PROTEASE"/>
    <property type="match status" value="1"/>
</dbReference>
<dbReference type="RefSeq" id="WP_386056824.1">
    <property type="nucleotide sequence ID" value="NZ_JBHTKL010000001.1"/>
</dbReference>
<evidence type="ECO:0000256" key="1">
    <source>
        <dbReference type="ARBA" id="ARBA00006814"/>
    </source>
</evidence>
<protein>
    <submittedName>
        <fullName evidence="5">Hydrogenase maturation protease</fullName>
    </submittedName>
</protein>
<evidence type="ECO:0000313" key="5">
    <source>
        <dbReference type="EMBL" id="MFD1018371.1"/>
    </source>
</evidence>
<comment type="caution">
    <text evidence="5">The sequence shown here is derived from an EMBL/GenBank/DDBJ whole genome shotgun (WGS) entry which is preliminary data.</text>
</comment>
<reference evidence="6" key="1">
    <citation type="journal article" date="2019" name="Int. J. Syst. Evol. Microbiol.">
        <title>The Global Catalogue of Microorganisms (GCM) 10K type strain sequencing project: providing services to taxonomists for standard genome sequencing and annotation.</title>
        <authorList>
            <consortium name="The Broad Institute Genomics Platform"/>
            <consortium name="The Broad Institute Genome Sequencing Center for Infectious Disease"/>
            <person name="Wu L."/>
            <person name="Ma J."/>
        </authorList>
    </citation>
    <scope>NUCLEOTIDE SEQUENCE [LARGE SCALE GENOMIC DNA]</scope>
    <source>
        <strain evidence="6">CCUG 56607</strain>
    </source>
</reference>
<dbReference type="InterPro" id="IPR023430">
    <property type="entry name" value="Pept_HybD-like_dom_sf"/>
</dbReference>
<comment type="similarity">
    <text evidence="1">Belongs to the peptidase A31 family.</text>
</comment>